<dbReference type="SUPFAM" id="SSF56112">
    <property type="entry name" value="Protein kinase-like (PK-like)"/>
    <property type="match status" value="1"/>
</dbReference>
<dbReference type="RefSeq" id="XP_056843481.1">
    <property type="nucleotide sequence ID" value="XM_056987501.1"/>
</dbReference>
<dbReference type="PROSITE" id="PS00107">
    <property type="entry name" value="PROTEIN_KINASE_ATP"/>
    <property type="match status" value="1"/>
</dbReference>
<sequence>MGCVSSKGVRTNDGYMETNHVPIPKDNNNNNKKQASSEETSVNGNDATLRLIPNKSGVFSDDEEEEEKKEESFEMKSLSVSQKDSTVVELLDNVGPLQPRVSRSVTNGDRTAKVIAGWPSWLVSVAGEALSGWLPRCADSFEKLEMIGQGTYSNVYRARDLETNQIVALKKVRFANMDPESVRFMAREIIILRRLNHPNVMKLQALIISKASGSLYLVFEYMDHDLTGLASTPGINFSQAQIKCYMKQLLLGLEHCHSCGVLHRDIKGSNLLLDRNNNLKIADFGLSTFYKRKQPLTSRVVTLWYRPPELLLGSTDYGVTADLWSTGCILAELFTGKPLLPGRTEVEQMHKIFKLCGSPSEEYWRRSRLRHATIFKPQHQYKRCLAETYKDLIPSSALALLDVLLAVEPEARGTTSSALQSEFFTTKPFPSEPSSLPRYQPRKEFDIKLREEEARRRKGASSKQNEQRRVSKESRAVPAPGANAELLASIQKRLGETNQTSMSETFNPEGDSGSGFRIEPHNPYPVYTNGDNHPNGSSHLRTQRSYVQRGGAQLSRFSNSVAPNRDGSSQFGSMRDALVNQRWLEDGSGNFNLSQRLLEKPNGLRKDDPSSSSKGPLMGYDGEKRERIHYSGPLISGEGNLDEMLKEHERQILLAVRRAQADKAKRDVSRQTRGSLLANGR</sequence>
<dbReference type="PANTHER" id="PTHR24056">
    <property type="entry name" value="CELL DIVISION PROTEIN KINASE"/>
    <property type="match status" value="1"/>
</dbReference>
<dbReference type="OrthoDB" id="779276at2759"/>
<evidence type="ECO:0000256" key="5">
    <source>
        <dbReference type="ARBA" id="ARBA00022777"/>
    </source>
</evidence>
<gene>
    <name evidence="11" type="primary">LOC130495902</name>
</gene>
<name>A0A9W3BW35_RAPSA</name>
<evidence type="ECO:0000256" key="3">
    <source>
        <dbReference type="ARBA" id="ARBA00022679"/>
    </source>
</evidence>
<evidence type="ECO:0000256" key="1">
    <source>
        <dbReference type="ARBA" id="ARBA00006485"/>
    </source>
</evidence>
<dbReference type="Pfam" id="PF00069">
    <property type="entry name" value="Pkinase"/>
    <property type="match status" value="1"/>
</dbReference>
<proteinExistence type="inferred from homology"/>
<keyword evidence="6 7" id="KW-0067">ATP-binding</keyword>
<dbReference type="InterPro" id="IPR008271">
    <property type="entry name" value="Ser/Thr_kinase_AS"/>
</dbReference>
<dbReference type="FunFam" id="3.30.200.20:FF:000021">
    <property type="entry name" value="probable serine/threonine-protein kinase At1g54610"/>
    <property type="match status" value="1"/>
</dbReference>
<evidence type="ECO:0000256" key="7">
    <source>
        <dbReference type="PROSITE-ProRule" id="PRU10141"/>
    </source>
</evidence>
<keyword evidence="3" id="KW-0808">Transferase</keyword>
<feature type="compositionally biased region" description="Basic and acidic residues" evidence="8">
    <location>
        <begin position="441"/>
        <end position="455"/>
    </location>
</feature>
<feature type="region of interest" description="Disordered" evidence="8">
    <location>
        <begin position="416"/>
        <end position="483"/>
    </location>
</feature>
<feature type="region of interest" description="Disordered" evidence="8">
    <location>
        <begin position="1"/>
        <end position="77"/>
    </location>
</feature>
<feature type="compositionally biased region" description="Polar residues" evidence="8">
    <location>
        <begin position="37"/>
        <end position="46"/>
    </location>
</feature>
<dbReference type="Gene3D" id="1.10.510.10">
    <property type="entry name" value="Transferase(Phosphotransferase) domain 1"/>
    <property type="match status" value="1"/>
</dbReference>
<evidence type="ECO:0000256" key="4">
    <source>
        <dbReference type="ARBA" id="ARBA00022741"/>
    </source>
</evidence>
<keyword evidence="5 11" id="KW-0418">Kinase</keyword>
<feature type="compositionally biased region" description="Basic and acidic residues" evidence="8">
    <location>
        <begin position="600"/>
        <end position="609"/>
    </location>
</feature>
<dbReference type="GO" id="GO:0032968">
    <property type="term" value="P:positive regulation of transcription elongation by RNA polymerase II"/>
    <property type="evidence" value="ECO:0007669"/>
    <property type="project" value="TreeGrafter"/>
</dbReference>
<dbReference type="PROSITE" id="PS00108">
    <property type="entry name" value="PROTEIN_KINASE_ST"/>
    <property type="match status" value="1"/>
</dbReference>
<evidence type="ECO:0000256" key="6">
    <source>
        <dbReference type="ARBA" id="ARBA00022840"/>
    </source>
</evidence>
<feature type="compositionally biased region" description="Polar residues" evidence="8">
    <location>
        <begin position="496"/>
        <end position="506"/>
    </location>
</feature>
<accession>A0A9W3BW35</accession>
<feature type="binding site" evidence="7">
    <location>
        <position position="170"/>
    </location>
    <ligand>
        <name>ATP</name>
        <dbReference type="ChEBI" id="CHEBI:30616"/>
    </ligand>
</feature>
<reference evidence="10" key="1">
    <citation type="journal article" date="2019" name="Database">
        <title>The radish genome database (RadishGD): an integrated information resource for radish genomics.</title>
        <authorList>
            <person name="Yu H.J."/>
            <person name="Baek S."/>
            <person name="Lee Y.J."/>
            <person name="Cho A."/>
            <person name="Mun J.H."/>
        </authorList>
    </citation>
    <scope>NUCLEOTIDE SEQUENCE [LARGE SCALE GENOMIC DNA]</scope>
    <source>
        <strain evidence="10">cv. WK10039</strain>
    </source>
</reference>
<reference evidence="11" key="2">
    <citation type="submission" date="2025-08" db="UniProtKB">
        <authorList>
            <consortium name="RefSeq"/>
        </authorList>
    </citation>
    <scope>IDENTIFICATION</scope>
    <source>
        <tissue evidence="11">Leaf</tissue>
    </source>
</reference>
<dbReference type="InterPro" id="IPR017441">
    <property type="entry name" value="Protein_kinase_ATP_BS"/>
</dbReference>
<feature type="region of interest" description="Disordered" evidence="8">
    <location>
        <begin position="600"/>
        <end position="625"/>
    </location>
</feature>
<dbReference type="SMART" id="SM00220">
    <property type="entry name" value="S_TKc"/>
    <property type="match status" value="1"/>
</dbReference>
<feature type="compositionally biased region" description="Basic and acidic residues" evidence="8">
    <location>
        <begin position="465"/>
        <end position="475"/>
    </location>
</feature>
<dbReference type="KEGG" id="rsz:130495902"/>
<evidence type="ECO:0000256" key="8">
    <source>
        <dbReference type="SAM" id="MobiDB-lite"/>
    </source>
</evidence>
<dbReference type="Gene3D" id="3.30.200.20">
    <property type="entry name" value="Phosphorylase Kinase, domain 1"/>
    <property type="match status" value="1"/>
</dbReference>
<feature type="region of interest" description="Disordered" evidence="8">
    <location>
        <begin position="659"/>
        <end position="681"/>
    </location>
</feature>
<feature type="domain" description="Protein kinase" evidence="9">
    <location>
        <begin position="141"/>
        <end position="424"/>
    </location>
</feature>
<evidence type="ECO:0000313" key="11">
    <source>
        <dbReference type="RefSeq" id="XP_056843481.1"/>
    </source>
</evidence>
<dbReference type="GO" id="GO:0005524">
    <property type="term" value="F:ATP binding"/>
    <property type="evidence" value="ECO:0007669"/>
    <property type="project" value="UniProtKB-UniRule"/>
</dbReference>
<keyword evidence="4 7" id="KW-0547">Nucleotide-binding</keyword>
<feature type="compositionally biased region" description="Basic and acidic residues" evidence="8">
    <location>
        <begin position="659"/>
        <end position="670"/>
    </location>
</feature>
<evidence type="ECO:0000259" key="9">
    <source>
        <dbReference type="PROSITE" id="PS50011"/>
    </source>
</evidence>
<dbReference type="InterPro" id="IPR000719">
    <property type="entry name" value="Prot_kinase_dom"/>
</dbReference>
<feature type="region of interest" description="Disordered" evidence="8">
    <location>
        <begin position="496"/>
        <end position="515"/>
    </location>
</feature>
<dbReference type="PROSITE" id="PS50011">
    <property type="entry name" value="PROTEIN_KINASE_DOM"/>
    <property type="match status" value="1"/>
</dbReference>
<dbReference type="InterPro" id="IPR050108">
    <property type="entry name" value="CDK"/>
</dbReference>
<dbReference type="AlphaFoldDB" id="A0A9W3BW35"/>
<dbReference type="Proteomes" id="UP000504610">
    <property type="component" value="Chromosome 6"/>
</dbReference>
<evidence type="ECO:0000256" key="2">
    <source>
        <dbReference type="ARBA" id="ARBA00022527"/>
    </source>
</evidence>
<keyword evidence="10" id="KW-1185">Reference proteome</keyword>
<dbReference type="PANTHER" id="PTHR24056:SF455">
    <property type="entry name" value="PROTEIN KINASE DOMAIN-CONTAINING PROTEIN"/>
    <property type="match status" value="1"/>
</dbReference>
<comment type="similarity">
    <text evidence="1">Belongs to the protein kinase superfamily. CMGC Ser/Thr protein kinase family. CDC2/CDKX subfamily.</text>
</comment>
<protein>
    <submittedName>
        <fullName evidence="11">Probable serine/threonine-protein kinase At1g09600</fullName>
    </submittedName>
</protein>
<dbReference type="GO" id="GO:0005634">
    <property type="term" value="C:nucleus"/>
    <property type="evidence" value="ECO:0007669"/>
    <property type="project" value="TreeGrafter"/>
</dbReference>
<dbReference type="GO" id="GO:0008353">
    <property type="term" value="F:RNA polymerase II CTD heptapeptide repeat kinase activity"/>
    <property type="evidence" value="ECO:0007669"/>
    <property type="project" value="TreeGrafter"/>
</dbReference>
<dbReference type="GO" id="GO:0000307">
    <property type="term" value="C:cyclin-dependent protein kinase holoenzyme complex"/>
    <property type="evidence" value="ECO:0007669"/>
    <property type="project" value="TreeGrafter"/>
</dbReference>
<organism evidence="10 11">
    <name type="scientific">Raphanus sativus</name>
    <name type="common">Radish</name>
    <name type="synonym">Raphanus raphanistrum var. sativus</name>
    <dbReference type="NCBI Taxonomy" id="3726"/>
    <lineage>
        <taxon>Eukaryota</taxon>
        <taxon>Viridiplantae</taxon>
        <taxon>Streptophyta</taxon>
        <taxon>Embryophyta</taxon>
        <taxon>Tracheophyta</taxon>
        <taxon>Spermatophyta</taxon>
        <taxon>Magnoliopsida</taxon>
        <taxon>eudicotyledons</taxon>
        <taxon>Gunneridae</taxon>
        <taxon>Pentapetalae</taxon>
        <taxon>rosids</taxon>
        <taxon>malvids</taxon>
        <taxon>Brassicales</taxon>
        <taxon>Brassicaceae</taxon>
        <taxon>Brassiceae</taxon>
        <taxon>Raphanus</taxon>
    </lineage>
</organism>
<evidence type="ECO:0000313" key="10">
    <source>
        <dbReference type="Proteomes" id="UP000504610"/>
    </source>
</evidence>
<dbReference type="GeneID" id="130495902"/>
<dbReference type="InterPro" id="IPR011009">
    <property type="entry name" value="Kinase-like_dom_sf"/>
</dbReference>
<keyword evidence="2" id="KW-0723">Serine/threonine-protein kinase</keyword>
<dbReference type="FunFam" id="1.10.510.10:FF:000043">
    <property type="entry name" value="probable serine/threonine-protein kinase At1g54610"/>
    <property type="match status" value="1"/>
</dbReference>